<gene>
    <name evidence="1" type="ORF">BOLC3T20452H</name>
</gene>
<protein>
    <submittedName>
        <fullName evidence="1">Uncharacterized protein</fullName>
    </submittedName>
</protein>
<name>A0A3P6BF73_BRAOL</name>
<proteinExistence type="predicted"/>
<dbReference type="EMBL" id="LR031872">
    <property type="protein sequence ID" value="VDC99263.1"/>
    <property type="molecule type" value="Genomic_DNA"/>
</dbReference>
<reference evidence="1" key="1">
    <citation type="submission" date="2018-11" db="EMBL/GenBank/DDBJ databases">
        <authorList>
            <consortium name="Genoscope - CEA"/>
            <person name="William W."/>
        </authorList>
    </citation>
    <scope>NUCLEOTIDE SEQUENCE</scope>
</reference>
<dbReference type="AlphaFoldDB" id="A0A3P6BF73"/>
<evidence type="ECO:0000313" key="1">
    <source>
        <dbReference type="EMBL" id="VDC99263.1"/>
    </source>
</evidence>
<sequence>MYFPLIDLNDSRIHWFRPHVVLFMQVSMKQYNSSY</sequence>
<organism evidence="1">
    <name type="scientific">Brassica oleracea</name>
    <name type="common">Wild cabbage</name>
    <dbReference type="NCBI Taxonomy" id="3712"/>
    <lineage>
        <taxon>Eukaryota</taxon>
        <taxon>Viridiplantae</taxon>
        <taxon>Streptophyta</taxon>
        <taxon>Embryophyta</taxon>
        <taxon>Tracheophyta</taxon>
        <taxon>Spermatophyta</taxon>
        <taxon>Magnoliopsida</taxon>
        <taxon>eudicotyledons</taxon>
        <taxon>Gunneridae</taxon>
        <taxon>Pentapetalae</taxon>
        <taxon>rosids</taxon>
        <taxon>malvids</taxon>
        <taxon>Brassicales</taxon>
        <taxon>Brassicaceae</taxon>
        <taxon>Brassiceae</taxon>
        <taxon>Brassica</taxon>
    </lineage>
</organism>
<accession>A0A3P6BF73</accession>